<evidence type="ECO:0000313" key="10">
    <source>
        <dbReference type="EMBL" id="KAK7292316.1"/>
    </source>
</evidence>
<dbReference type="AlphaFoldDB" id="A0AAN9J628"/>
<evidence type="ECO:0000256" key="6">
    <source>
        <dbReference type="ARBA" id="ARBA00022989"/>
    </source>
</evidence>
<dbReference type="GO" id="GO:0005886">
    <property type="term" value="C:plasma membrane"/>
    <property type="evidence" value="ECO:0007669"/>
    <property type="project" value="UniProtKB-SubCell"/>
</dbReference>
<feature type="transmembrane region" description="Helical" evidence="8">
    <location>
        <begin position="32"/>
        <end position="50"/>
    </location>
</feature>
<organism evidence="10 11">
    <name type="scientific">Crotalaria pallida</name>
    <name type="common">Smooth rattlebox</name>
    <name type="synonym">Crotalaria striata</name>
    <dbReference type="NCBI Taxonomy" id="3830"/>
    <lineage>
        <taxon>Eukaryota</taxon>
        <taxon>Viridiplantae</taxon>
        <taxon>Streptophyta</taxon>
        <taxon>Embryophyta</taxon>
        <taxon>Tracheophyta</taxon>
        <taxon>Spermatophyta</taxon>
        <taxon>Magnoliopsida</taxon>
        <taxon>eudicotyledons</taxon>
        <taxon>Gunneridae</taxon>
        <taxon>Pentapetalae</taxon>
        <taxon>rosids</taxon>
        <taxon>fabids</taxon>
        <taxon>Fabales</taxon>
        <taxon>Fabaceae</taxon>
        <taxon>Papilionoideae</taxon>
        <taxon>50 kb inversion clade</taxon>
        <taxon>genistoids sensu lato</taxon>
        <taxon>core genistoids</taxon>
        <taxon>Crotalarieae</taxon>
        <taxon>Crotalaria</taxon>
    </lineage>
</organism>
<evidence type="ECO:0000259" key="9">
    <source>
        <dbReference type="Pfam" id="PF04535"/>
    </source>
</evidence>
<dbReference type="Proteomes" id="UP001372338">
    <property type="component" value="Unassembled WGS sequence"/>
</dbReference>
<sequence length="194" mass="21155">MASTDKPTDPEFTSSSTPLAPEGTDDYFIFDVILRFLLFAASVVAVVVMVTSNETEIVLFQGIPVPQPAKFRYSPAFIYFVAAFSVSGLYSIITTLASLSVIRKPHLKTKFLLHFIFWDVLILGIIASATGTAGGVAYVGLKGNKHTNWAKICSTYDKFCKHTGGSIAVALFGSIVTVLLIWLSAYAIHRRIPK</sequence>
<comment type="caution">
    <text evidence="10">The sequence shown here is derived from an EMBL/GenBank/DDBJ whole genome shotgun (WGS) entry which is preliminary data.</text>
</comment>
<keyword evidence="5 8" id="KW-0812">Transmembrane</keyword>
<keyword evidence="6 8" id="KW-1133">Transmembrane helix</keyword>
<gene>
    <name evidence="10" type="ORF">RIF29_08094</name>
</gene>
<dbReference type="PANTHER" id="PTHR36488">
    <property type="entry name" value="CASP-LIKE PROTEIN 1U1"/>
    <property type="match status" value="1"/>
</dbReference>
<comment type="similarity">
    <text evidence="2 8">Belongs to the Casparian strip membrane proteins (CASP) family.</text>
</comment>
<dbReference type="PANTHER" id="PTHR36488:SF8">
    <property type="entry name" value="CASP-LIKE PROTEIN 1U1"/>
    <property type="match status" value="1"/>
</dbReference>
<feature type="domain" description="Casparian strip membrane protein" evidence="9">
    <location>
        <begin position="29"/>
        <end position="175"/>
    </location>
</feature>
<evidence type="ECO:0000256" key="7">
    <source>
        <dbReference type="ARBA" id="ARBA00023136"/>
    </source>
</evidence>
<comment type="subcellular location">
    <subcellularLocation>
        <location evidence="1 8">Cell membrane</location>
        <topology evidence="1 8">Multi-pass membrane protein</topology>
    </subcellularLocation>
</comment>
<protein>
    <recommendedName>
        <fullName evidence="8">CASP-like protein</fullName>
    </recommendedName>
</protein>
<name>A0AAN9J628_CROPI</name>
<dbReference type="Pfam" id="PF04535">
    <property type="entry name" value="CASP_dom"/>
    <property type="match status" value="1"/>
</dbReference>
<dbReference type="NCBIfam" id="TIGR01569">
    <property type="entry name" value="A_tha_TIGR01569"/>
    <property type="match status" value="1"/>
</dbReference>
<reference evidence="10 11" key="1">
    <citation type="submission" date="2024-01" db="EMBL/GenBank/DDBJ databases">
        <title>The genomes of 5 underutilized Papilionoideae crops provide insights into root nodulation and disease resistanc.</title>
        <authorList>
            <person name="Yuan L."/>
        </authorList>
    </citation>
    <scope>NUCLEOTIDE SEQUENCE [LARGE SCALE GENOMIC DNA]</scope>
    <source>
        <strain evidence="10">ZHUSHIDOU_FW_LH</strain>
        <tissue evidence="10">Leaf</tissue>
    </source>
</reference>
<evidence type="ECO:0000256" key="3">
    <source>
        <dbReference type="ARBA" id="ARBA00011489"/>
    </source>
</evidence>
<feature type="transmembrane region" description="Helical" evidence="8">
    <location>
        <begin position="167"/>
        <end position="188"/>
    </location>
</feature>
<feature type="transmembrane region" description="Helical" evidence="8">
    <location>
        <begin position="111"/>
        <end position="139"/>
    </location>
</feature>
<accession>A0AAN9J628</accession>
<comment type="subunit">
    <text evidence="3 8">Homodimer and heterodimers.</text>
</comment>
<keyword evidence="7 8" id="KW-0472">Membrane</keyword>
<evidence type="ECO:0000256" key="1">
    <source>
        <dbReference type="ARBA" id="ARBA00004651"/>
    </source>
</evidence>
<evidence type="ECO:0000256" key="2">
    <source>
        <dbReference type="ARBA" id="ARBA00007651"/>
    </source>
</evidence>
<dbReference type="InterPro" id="IPR006459">
    <property type="entry name" value="CASP/CASPL"/>
</dbReference>
<dbReference type="EMBL" id="JAYWIO010000001">
    <property type="protein sequence ID" value="KAK7292316.1"/>
    <property type="molecule type" value="Genomic_DNA"/>
</dbReference>
<evidence type="ECO:0000256" key="5">
    <source>
        <dbReference type="ARBA" id="ARBA00022692"/>
    </source>
</evidence>
<dbReference type="InterPro" id="IPR044173">
    <property type="entry name" value="CASPL"/>
</dbReference>
<evidence type="ECO:0000256" key="4">
    <source>
        <dbReference type="ARBA" id="ARBA00022475"/>
    </source>
</evidence>
<proteinExistence type="inferred from homology"/>
<evidence type="ECO:0000313" key="11">
    <source>
        <dbReference type="Proteomes" id="UP001372338"/>
    </source>
</evidence>
<keyword evidence="11" id="KW-1185">Reference proteome</keyword>
<feature type="transmembrane region" description="Helical" evidence="8">
    <location>
        <begin position="76"/>
        <end position="99"/>
    </location>
</feature>
<dbReference type="InterPro" id="IPR006702">
    <property type="entry name" value="CASP_dom"/>
</dbReference>
<keyword evidence="4 8" id="KW-1003">Cell membrane</keyword>
<evidence type="ECO:0000256" key="8">
    <source>
        <dbReference type="RuleBase" id="RU361233"/>
    </source>
</evidence>